<dbReference type="Proteomes" id="UP000000753">
    <property type="component" value="Chromosome"/>
</dbReference>
<dbReference type="eggNOG" id="COG2329">
    <property type="taxonomic scope" value="Bacteria"/>
</dbReference>
<dbReference type="PANTHER" id="PTHR37811">
    <property type="entry name" value="BLL5343 PROTEIN"/>
    <property type="match status" value="1"/>
</dbReference>
<keyword evidence="3" id="KW-1185">Reference proteome</keyword>
<evidence type="ECO:0000259" key="1">
    <source>
        <dbReference type="Pfam" id="PF03992"/>
    </source>
</evidence>
<dbReference type="Gene3D" id="3.30.70.100">
    <property type="match status" value="1"/>
</dbReference>
<dbReference type="KEGG" id="swp:swp_2631"/>
<dbReference type="RefSeq" id="WP_020912722.1">
    <property type="nucleotide sequence ID" value="NC_011566.1"/>
</dbReference>
<dbReference type="EMBL" id="CP000472">
    <property type="protein sequence ID" value="ACJ29366.1"/>
    <property type="molecule type" value="Genomic_DNA"/>
</dbReference>
<protein>
    <submittedName>
        <fullName evidence="2">Enzyme involved in biosynthesis of extracellular polysaccharides</fullName>
    </submittedName>
</protein>
<organism evidence="2 3">
    <name type="scientific">Shewanella piezotolerans (strain WP3 / JCM 13877)</name>
    <dbReference type="NCBI Taxonomy" id="225849"/>
    <lineage>
        <taxon>Bacteria</taxon>
        <taxon>Pseudomonadati</taxon>
        <taxon>Pseudomonadota</taxon>
        <taxon>Gammaproteobacteria</taxon>
        <taxon>Alteromonadales</taxon>
        <taxon>Shewanellaceae</taxon>
        <taxon>Shewanella</taxon>
    </lineage>
</organism>
<sequence>MTTLAKTPKPPYYCVIFTSRLSNDTEGYAAMGTRMEALATTQAGFLGIESAREELGITVSYWQSLEAIKAWKQNAEHIEAQQMGKARWYSEFAIRISKVERDYFM</sequence>
<evidence type="ECO:0000313" key="3">
    <source>
        <dbReference type="Proteomes" id="UP000000753"/>
    </source>
</evidence>
<dbReference type="AlphaFoldDB" id="B8CPC2"/>
<dbReference type="Pfam" id="PF03992">
    <property type="entry name" value="ABM"/>
    <property type="match status" value="1"/>
</dbReference>
<dbReference type="HOGENOM" id="CLU_127039_1_0_6"/>
<dbReference type="PANTHER" id="PTHR37811:SF2">
    <property type="entry name" value="ABM DOMAIN-CONTAINING PROTEIN"/>
    <property type="match status" value="1"/>
</dbReference>
<dbReference type="InterPro" id="IPR052936">
    <property type="entry name" value="Jasmonate_Hydroxylase-like"/>
</dbReference>
<dbReference type="InterPro" id="IPR007138">
    <property type="entry name" value="ABM_dom"/>
</dbReference>
<evidence type="ECO:0000313" key="2">
    <source>
        <dbReference type="EMBL" id="ACJ29366.1"/>
    </source>
</evidence>
<accession>B8CPC2</accession>
<feature type="domain" description="ABM" evidence="1">
    <location>
        <begin position="32"/>
        <end position="82"/>
    </location>
</feature>
<proteinExistence type="predicted"/>
<dbReference type="OrthoDB" id="9797060at2"/>
<dbReference type="SUPFAM" id="SSF54909">
    <property type="entry name" value="Dimeric alpha+beta barrel"/>
    <property type="match status" value="1"/>
</dbReference>
<dbReference type="InterPro" id="IPR011008">
    <property type="entry name" value="Dimeric_a/b-barrel"/>
</dbReference>
<reference evidence="2 3" key="1">
    <citation type="journal article" date="2008" name="PLoS ONE">
        <title>Environmental adaptation: genomic analysis of the piezotolerant and psychrotolerant deep-sea iron reducing bacterium Shewanella piezotolerans WP3.</title>
        <authorList>
            <person name="Wang F."/>
            <person name="Wang J."/>
            <person name="Jian H."/>
            <person name="Zhang B."/>
            <person name="Li S."/>
            <person name="Wang F."/>
            <person name="Zeng X."/>
            <person name="Gao L."/>
            <person name="Bartlett D.H."/>
            <person name="Yu J."/>
            <person name="Hu S."/>
            <person name="Xiao X."/>
        </authorList>
    </citation>
    <scope>NUCLEOTIDE SEQUENCE [LARGE SCALE GENOMIC DNA]</scope>
    <source>
        <strain evidence="3">WP3 / JCM 13877</strain>
    </source>
</reference>
<name>B8CPC2_SHEPW</name>
<gene>
    <name evidence="2" type="ordered locus">swp_2631</name>
</gene>